<organism evidence="2 3">
    <name type="scientific">Spirosoma agri</name>
    <dbReference type="NCBI Taxonomy" id="1987381"/>
    <lineage>
        <taxon>Bacteria</taxon>
        <taxon>Pseudomonadati</taxon>
        <taxon>Bacteroidota</taxon>
        <taxon>Cytophagia</taxon>
        <taxon>Cytophagales</taxon>
        <taxon>Cytophagaceae</taxon>
        <taxon>Spirosoma</taxon>
    </lineage>
</organism>
<gene>
    <name evidence="2" type="ORF">GK091_12875</name>
</gene>
<evidence type="ECO:0000313" key="3">
    <source>
        <dbReference type="Proteomes" id="UP000477386"/>
    </source>
</evidence>
<evidence type="ECO:0000259" key="1">
    <source>
        <dbReference type="SMART" id="SM00507"/>
    </source>
</evidence>
<comment type="caution">
    <text evidence="2">The sequence shown here is derived from an EMBL/GenBank/DDBJ whole genome shotgun (WGS) entry which is preliminary data.</text>
</comment>
<sequence length="114" mass="13387">MNKDKGLSTTALVRYIRRLDEYEQWKRTVFIRDRFTCQVCGKRNGRKIIIEAHHLKDISKLVREYNITSVDEALQCAELWAISNGQTLCRTCHEQTDSFPKNFIKPVEKKGVKK</sequence>
<feature type="domain" description="HNH nuclease" evidence="1">
    <location>
        <begin position="24"/>
        <end position="94"/>
    </location>
</feature>
<keyword evidence="3" id="KW-1185">Reference proteome</keyword>
<reference evidence="2 3" key="1">
    <citation type="submission" date="2020-02" db="EMBL/GenBank/DDBJ databases">
        <title>Draft genome sequence of two Spirosoma agri KCTC 52727 and Spirosoma terrae KCTC 52035.</title>
        <authorList>
            <person name="Rojas J."/>
            <person name="Ambika Manirajan B."/>
            <person name="Ratering S."/>
            <person name="Suarez C."/>
            <person name="Schnell S."/>
        </authorList>
    </citation>
    <scope>NUCLEOTIDE SEQUENCE [LARGE SCALE GENOMIC DNA]</scope>
    <source>
        <strain evidence="2 3">KCTC 52727</strain>
    </source>
</reference>
<dbReference type="CDD" id="cd00085">
    <property type="entry name" value="HNHc"/>
    <property type="match status" value="1"/>
</dbReference>
<evidence type="ECO:0000313" key="2">
    <source>
        <dbReference type="EMBL" id="NEU67776.1"/>
    </source>
</evidence>
<dbReference type="GO" id="GO:0004519">
    <property type="term" value="F:endonuclease activity"/>
    <property type="evidence" value="ECO:0007669"/>
    <property type="project" value="UniProtKB-KW"/>
</dbReference>
<dbReference type="RefSeq" id="WP_164038405.1">
    <property type="nucleotide sequence ID" value="NZ_JAAGNZ010000001.1"/>
</dbReference>
<dbReference type="Proteomes" id="UP000477386">
    <property type="component" value="Unassembled WGS sequence"/>
</dbReference>
<dbReference type="AlphaFoldDB" id="A0A6M0IHN1"/>
<keyword evidence="2" id="KW-0255">Endonuclease</keyword>
<name>A0A6M0IHN1_9BACT</name>
<dbReference type="Gene3D" id="1.10.30.50">
    <property type="match status" value="1"/>
</dbReference>
<accession>A0A6M0IHN1</accession>
<dbReference type="EMBL" id="JAAGNZ010000001">
    <property type="protein sequence ID" value="NEU67776.1"/>
    <property type="molecule type" value="Genomic_DNA"/>
</dbReference>
<keyword evidence="2" id="KW-0378">Hydrolase</keyword>
<protein>
    <submittedName>
        <fullName evidence="2">HNH endonuclease</fullName>
    </submittedName>
</protein>
<proteinExistence type="predicted"/>
<keyword evidence="2" id="KW-0540">Nuclease</keyword>
<dbReference type="SMART" id="SM00507">
    <property type="entry name" value="HNHc"/>
    <property type="match status" value="1"/>
</dbReference>
<dbReference type="InterPro" id="IPR003615">
    <property type="entry name" value="HNH_nuc"/>
</dbReference>